<dbReference type="FunCoup" id="D2A6H9">
    <property type="interactions" value="42"/>
</dbReference>
<dbReference type="HOGENOM" id="CLU_002865_7_0_1"/>
<feature type="signal peptide" evidence="5">
    <location>
        <begin position="1"/>
        <end position="17"/>
    </location>
</feature>
<evidence type="ECO:0000259" key="6">
    <source>
        <dbReference type="PROSITE" id="PS00623"/>
    </source>
</evidence>
<dbReference type="SUPFAM" id="SSF54373">
    <property type="entry name" value="FAD-linked reductases, C-terminal domain"/>
    <property type="match status" value="1"/>
</dbReference>
<proteinExistence type="inferred from homology"/>
<evidence type="ECO:0000256" key="4">
    <source>
        <dbReference type="RuleBase" id="RU003968"/>
    </source>
</evidence>
<name>D2A6H9_TRICA</name>
<dbReference type="OrthoDB" id="269227at2759"/>
<dbReference type="AlphaFoldDB" id="D2A6H9"/>
<evidence type="ECO:0000259" key="7">
    <source>
        <dbReference type="PROSITE" id="PS00624"/>
    </source>
</evidence>
<protein>
    <submittedName>
        <fullName evidence="8">Glucose dehydrogenase [FAD, quinone]-like Protein</fullName>
    </submittedName>
</protein>
<reference evidence="8 9" key="2">
    <citation type="journal article" date="2010" name="Nucleic Acids Res.">
        <title>BeetleBase in 2010: revisions to provide comprehensive genomic information for Tribolium castaneum.</title>
        <authorList>
            <person name="Kim H.S."/>
            <person name="Murphy T."/>
            <person name="Xia J."/>
            <person name="Caragea D."/>
            <person name="Park Y."/>
            <person name="Beeman R.W."/>
            <person name="Lorenzen M.D."/>
            <person name="Butcher S."/>
            <person name="Manak J.R."/>
            <person name="Brown S.J."/>
        </authorList>
    </citation>
    <scope>GENOME REANNOTATION</scope>
    <source>
        <strain evidence="8 9">Georgia GA2</strain>
    </source>
</reference>
<evidence type="ECO:0000256" key="3">
    <source>
        <dbReference type="PIRSR" id="PIRSR000137-2"/>
    </source>
</evidence>
<dbReference type="PANTHER" id="PTHR11552">
    <property type="entry name" value="GLUCOSE-METHANOL-CHOLINE GMC OXIDOREDUCTASE"/>
    <property type="match status" value="1"/>
</dbReference>
<dbReference type="Gene3D" id="3.50.50.60">
    <property type="entry name" value="FAD/NAD(P)-binding domain"/>
    <property type="match status" value="1"/>
</dbReference>
<feature type="active site" description="Proton acceptor" evidence="2">
    <location>
        <position position="587"/>
    </location>
</feature>
<dbReference type="EMBL" id="KQ971348">
    <property type="protein sequence ID" value="EFA05513.1"/>
    <property type="molecule type" value="Genomic_DNA"/>
</dbReference>
<evidence type="ECO:0000256" key="1">
    <source>
        <dbReference type="ARBA" id="ARBA00010790"/>
    </source>
</evidence>
<dbReference type="GO" id="GO:0016614">
    <property type="term" value="F:oxidoreductase activity, acting on CH-OH group of donors"/>
    <property type="evidence" value="ECO:0007669"/>
    <property type="project" value="InterPro"/>
</dbReference>
<feature type="binding site" evidence="3">
    <location>
        <position position="267"/>
    </location>
    <ligand>
        <name>FAD</name>
        <dbReference type="ChEBI" id="CHEBI:57692"/>
    </ligand>
</feature>
<dbReference type="PROSITE" id="PS00623">
    <property type="entry name" value="GMC_OXRED_1"/>
    <property type="match status" value="1"/>
</dbReference>
<dbReference type="InterPro" id="IPR000172">
    <property type="entry name" value="GMC_OxRdtase_N"/>
</dbReference>
<comment type="cofactor">
    <cofactor evidence="3">
        <name>FAD</name>
        <dbReference type="ChEBI" id="CHEBI:57692"/>
    </cofactor>
</comment>
<dbReference type="InParanoid" id="D2A6H9"/>
<dbReference type="Proteomes" id="UP000007266">
    <property type="component" value="Linkage group 6"/>
</dbReference>
<evidence type="ECO:0000256" key="5">
    <source>
        <dbReference type="SAM" id="SignalP"/>
    </source>
</evidence>
<dbReference type="PhylomeDB" id="D2A6H9"/>
<keyword evidence="5" id="KW-0732">Signal</keyword>
<keyword evidence="9" id="KW-1185">Reference proteome</keyword>
<reference evidence="8 9" key="1">
    <citation type="journal article" date="2008" name="Nature">
        <title>The genome of the model beetle and pest Tribolium castaneum.</title>
        <authorList>
            <consortium name="Tribolium Genome Sequencing Consortium"/>
            <person name="Richards S."/>
            <person name="Gibbs R.A."/>
            <person name="Weinstock G.M."/>
            <person name="Brown S.J."/>
            <person name="Denell R."/>
            <person name="Beeman R.W."/>
            <person name="Gibbs R."/>
            <person name="Beeman R.W."/>
            <person name="Brown S.J."/>
            <person name="Bucher G."/>
            <person name="Friedrich M."/>
            <person name="Grimmelikhuijzen C.J."/>
            <person name="Klingler M."/>
            <person name="Lorenzen M."/>
            <person name="Richards S."/>
            <person name="Roth S."/>
            <person name="Schroder R."/>
            <person name="Tautz D."/>
            <person name="Zdobnov E.M."/>
            <person name="Muzny D."/>
            <person name="Gibbs R.A."/>
            <person name="Weinstock G.M."/>
            <person name="Attaway T."/>
            <person name="Bell S."/>
            <person name="Buhay C.J."/>
            <person name="Chandrabose M.N."/>
            <person name="Chavez D."/>
            <person name="Clerk-Blankenburg K.P."/>
            <person name="Cree A."/>
            <person name="Dao M."/>
            <person name="Davis C."/>
            <person name="Chacko J."/>
            <person name="Dinh H."/>
            <person name="Dugan-Rocha S."/>
            <person name="Fowler G."/>
            <person name="Garner T.T."/>
            <person name="Garnes J."/>
            <person name="Gnirke A."/>
            <person name="Hawes A."/>
            <person name="Hernandez J."/>
            <person name="Hines S."/>
            <person name="Holder M."/>
            <person name="Hume J."/>
            <person name="Jhangiani S.N."/>
            <person name="Joshi V."/>
            <person name="Khan Z.M."/>
            <person name="Jackson L."/>
            <person name="Kovar C."/>
            <person name="Kowis A."/>
            <person name="Lee S."/>
            <person name="Lewis L.R."/>
            <person name="Margolis J."/>
            <person name="Morgan M."/>
            <person name="Nazareth L.V."/>
            <person name="Nguyen N."/>
            <person name="Okwuonu G."/>
            <person name="Parker D."/>
            <person name="Richards S."/>
            <person name="Ruiz S.J."/>
            <person name="Santibanez J."/>
            <person name="Savard J."/>
            <person name="Scherer S.E."/>
            <person name="Schneider B."/>
            <person name="Sodergren E."/>
            <person name="Tautz D."/>
            <person name="Vattahil S."/>
            <person name="Villasana D."/>
            <person name="White C.S."/>
            <person name="Wright R."/>
            <person name="Park Y."/>
            <person name="Beeman R.W."/>
            <person name="Lord J."/>
            <person name="Oppert B."/>
            <person name="Lorenzen M."/>
            <person name="Brown S."/>
            <person name="Wang L."/>
            <person name="Savard J."/>
            <person name="Tautz D."/>
            <person name="Richards S."/>
            <person name="Weinstock G."/>
            <person name="Gibbs R.A."/>
            <person name="Liu Y."/>
            <person name="Worley K."/>
            <person name="Weinstock G."/>
            <person name="Elsik C.G."/>
            <person name="Reese J.T."/>
            <person name="Elhaik E."/>
            <person name="Landan G."/>
            <person name="Graur D."/>
            <person name="Arensburger P."/>
            <person name="Atkinson P."/>
            <person name="Beeman R.W."/>
            <person name="Beidler J."/>
            <person name="Brown S.J."/>
            <person name="Demuth J.P."/>
            <person name="Drury D.W."/>
            <person name="Du Y.Z."/>
            <person name="Fujiwara H."/>
            <person name="Lorenzen M."/>
            <person name="Maselli V."/>
            <person name="Osanai M."/>
            <person name="Park Y."/>
            <person name="Robertson H.M."/>
            <person name="Tu Z."/>
            <person name="Wang J.J."/>
            <person name="Wang S."/>
            <person name="Richards S."/>
            <person name="Song H."/>
            <person name="Zhang L."/>
            <person name="Sodergren E."/>
            <person name="Werner D."/>
            <person name="Stanke M."/>
            <person name="Morgenstern B."/>
            <person name="Solovyev V."/>
            <person name="Kosarev P."/>
            <person name="Brown G."/>
            <person name="Chen H.C."/>
            <person name="Ermolaeva O."/>
            <person name="Hlavina W."/>
            <person name="Kapustin Y."/>
            <person name="Kiryutin B."/>
            <person name="Kitts P."/>
            <person name="Maglott D."/>
            <person name="Pruitt K."/>
            <person name="Sapojnikov V."/>
            <person name="Souvorov A."/>
            <person name="Mackey A.J."/>
            <person name="Waterhouse R.M."/>
            <person name="Wyder S."/>
            <person name="Zdobnov E.M."/>
            <person name="Zdobnov E.M."/>
            <person name="Wyder S."/>
            <person name="Kriventseva E.V."/>
            <person name="Kadowaki T."/>
            <person name="Bork P."/>
            <person name="Aranda M."/>
            <person name="Bao R."/>
            <person name="Beermann A."/>
            <person name="Berns N."/>
            <person name="Bolognesi R."/>
            <person name="Bonneton F."/>
            <person name="Bopp D."/>
            <person name="Brown S.J."/>
            <person name="Bucher G."/>
            <person name="Butts T."/>
            <person name="Chaumot A."/>
            <person name="Denell R.E."/>
            <person name="Ferrier D.E."/>
            <person name="Friedrich M."/>
            <person name="Gordon C.M."/>
            <person name="Jindra M."/>
            <person name="Klingler M."/>
            <person name="Lan Q."/>
            <person name="Lattorff H.M."/>
            <person name="Laudet V."/>
            <person name="von Levetsow C."/>
            <person name="Liu Z."/>
            <person name="Lutz R."/>
            <person name="Lynch J.A."/>
            <person name="da Fonseca R.N."/>
            <person name="Posnien N."/>
            <person name="Reuter R."/>
            <person name="Roth S."/>
            <person name="Savard J."/>
            <person name="Schinko J.B."/>
            <person name="Schmitt C."/>
            <person name="Schoppmeier M."/>
            <person name="Schroder R."/>
            <person name="Shippy T.D."/>
            <person name="Simonnet F."/>
            <person name="Marques-Souza H."/>
            <person name="Tautz D."/>
            <person name="Tomoyasu Y."/>
            <person name="Trauner J."/>
            <person name="Van der Zee M."/>
            <person name="Vervoort M."/>
            <person name="Wittkopp N."/>
            <person name="Wimmer E.A."/>
            <person name="Yang X."/>
            <person name="Jones A.K."/>
            <person name="Sattelle D.B."/>
            <person name="Ebert P.R."/>
            <person name="Nelson D."/>
            <person name="Scott J.G."/>
            <person name="Beeman R.W."/>
            <person name="Muthukrishnan S."/>
            <person name="Kramer K.J."/>
            <person name="Arakane Y."/>
            <person name="Beeman R.W."/>
            <person name="Zhu Q."/>
            <person name="Hogenkamp D."/>
            <person name="Dixit R."/>
            <person name="Oppert B."/>
            <person name="Jiang H."/>
            <person name="Zou Z."/>
            <person name="Marshall J."/>
            <person name="Elpidina E."/>
            <person name="Vinokurov K."/>
            <person name="Oppert C."/>
            <person name="Zou Z."/>
            <person name="Evans J."/>
            <person name="Lu Z."/>
            <person name="Zhao P."/>
            <person name="Sumathipala N."/>
            <person name="Altincicek B."/>
            <person name="Vilcinskas A."/>
            <person name="Williams M."/>
            <person name="Hultmark D."/>
            <person name="Hetru C."/>
            <person name="Jiang H."/>
            <person name="Grimmelikhuijzen C.J."/>
            <person name="Hauser F."/>
            <person name="Cazzamali G."/>
            <person name="Williamson M."/>
            <person name="Park Y."/>
            <person name="Li B."/>
            <person name="Tanaka Y."/>
            <person name="Predel R."/>
            <person name="Neupert S."/>
            <person name="Schachtner J."/>
            <person name="Verleyen P."/>
            <person name="Raible F."/>
            <person name="Bork P."/>
            <person name="Friedrich M."/>
            <person name="Walden K.K."/>
            <person name="Robertson H.M."/>
            <person name="Angeli S."/>
            <person name="Foret S."/>
            <person name="Bucher G."/>
            <person name="Schuetz S."/>
            <person name="Maleszka R."/>
            <person name="Wimmer E.A."/>
            <person name="Beeman R.W."/>
            <person name="Lorenzen M."/>
            <person name="Tomoyasu Y."/>
            <person name="Miller S.C."/>
            <person name="Grossmann D."/>
            <person name="Bucher G."/>
        </authorList>
    </citation>
    <scope>NUCLEOTIDE SEQUENCE [LARGE SCALE GENOMIC DNA]</scope>
    <source>
        <strain evidence="8 9">Georgia GA2</strain>
    </source>
</reference>
<feature type="binding site" evidence="3">
    <location>
        <position position="130"/>
    </location>
    <ligand>
        <name>FAD</name>
        <dbReference type="ChEBI" id="CHEBI:57692"/>
    </ligand>
</feature>
<dbReference type="InterPro" id="IPR012132">
    <property type="entry name" value="GMC_OxRdtase"/>
</dbReference>
<dbReference type="InterPro" id="IPR007867">
    <property type="entry name" value="GMC_OxRtase_C"/>
</dbReference>
<feature type="chain" id="PRO_5003027175" evidence="5">
    <location>
        <begin position="18"/>
        <end position="614"/>
    </location>
</feature>
<dbReference type="KEGG" id="tca:659468"/>
<dbReference type="OMA" id="NHISTQY"/>
<comment type="similarity">
    <text evidence="1 4">Belongs to the GMC oxidoreductase family.</text>
</comment>
<keyword evidence="3 4" id="KW-0274">FAD</keyword>
<dbReference type="SUPFAM" id="SSF51905">
    <property type="entry name" value="FAD/NAD(P)-binding domain"/>
    <property type="match status" value="1"/>
</dbReference>
<sequence length="614" mass="68915">MLKPVPFFFSLFALTSPQSLLDGLINFIEEGDAQSFNEPPDTPVLLPSYDFIIVGAGTAGCVLANRLSENPSWNVLLLEAGRPENYLMDLPVLANYIQFTDANWRYKTEPSDKFCLGMENQQCNWPRGKVVGGSSVLNYMIYTRGNWRDYDKWAELGNEGWGFKDVLPYFKKIENFMVPGPYNASYHNHDGYLAVSYSPYKTKIADAVLESAQLMGLKLVDYNGPIQVGVSRFQVTLRDGIRESSSRAYLHPIKNRPNFHMRKYSTVTKILIDPTTKKVQGVEVDTKGTIYKIGASKEVLVAGGAVNSPQLLMLSGIGPKKHLTQMGIPVLSNLKVGYNLLDHVALGGLTFRIDEPYSLKTERVLSRESLFQFWNYHQGPITAPGGCEVVVFHDLKDPTNPDGYPDIELVFLGASLSLDPLLQKNLAISDYVYKTVYTPIERFDSFMVFPMILRPQSRGRIALRDNNYKSKPRIFPNYFHVKEDMETIIGGVRLTLNITAQQPMRKIGTRLHDIPIPQCAHLEFASDGYFECMARHLTFTIYHHCGTCKMGPRSDKSAVVDPRLRVYGVEGLRVIDASVMPEVPAAHTNAPIFMIAEKGADMIKEEWVGNIGAD</sequence>
<evidence type="ECO:0000256" key="2">
    <source>
        <dbReference type="PIRSR" id="PIRSR000137-1"/>
    </source>
</evidence>
<dbReference type="GO" id="GO:0050660">
    <property type="term" value="F:flavin adenine dinucleotide binding"/>
    <property type="evidence" value="ECO:0007669"/>
    <property type="project" value="InterPro"/>
</dbReference>
<dbReference type="InterPro" id="IPR036188">
    <property type="entry name" value="FAD/NAD-bd_sf"/>
</dbReference>
<evidence type="ECO:0000313" key="8">
    <source>
        <dbReference type="EMBL" id="EFA05513.1"/>
    </source>
</evidence>
<dbReference type="eggNOG" id="KOG1238">
    <property type="taxonomic scope" value="Eukaryota"/>
</dbReference>
<dbReference type="PROSITE" id="PS00624">
    <property type="entry name" value="GMC_OXRED_2"/>
    <property type="match status" value="1"/>
</dbReference>
<feature type="domain" description="Glucose-methanol-choline oxidoreductase N-terminal" evidence="7">
    <location>
        <begin position="304"/>
        <end position="318"/>
    </location>
</feature>
<gene>
    <name evidence="8" type="primary">AUGUSTUS-3.0.2_15700</name>
    <name evidence="8" type="ORF">TcasGA2_TC015700</name>
</gene>
<dbReference type="STRING" id="7070.D2A6H9"/>
<dbReference type="Gene3D" id="3.30.560.10">
    <property type="entry name" value="Glucose Oxidase, domain 3"/>
    <property type="match status" value="1"/>
</dbReference>
<dbReference type="Pfam" id="PF05199">
    <property type="entry name" value="GMC_oxred_C"/>
    <property type="match status" value="1"/>
</dbReference>
<feature type="active site" description="Proton donor" evidence="2">
    <location>
        <position position="543"/>
    </location>
</feature>
<organism evidence="8 9">
    <name type="scientific">Tribolium castaneum</name>
    <name type="common">Red flour beetle</name>
    <dbReference type="NCBI Taxonomy" id="7070"/>
    <lineage>
        <taxon>Eukaryota</taxon>
        <taxon>Metazoa</taxon>
        <taxon>Ecdysozoa</taxon>
        <taxon>Arthropoda</taxon>
        <taxon>Hexapoda</taxon>
        <taxon>Insecta</taxon>
        <taxon>Pterygota</taxon>
        <taxon>Neoptera</taxon>
        <taxon>Endopterygota</taxon>
        <taxon>Coleoptera</taxon>
        <taxon>Polyphaga</taxon>
        <taxon>Cucujiformia</taxon>
        <taxon>Tenebrionidae</taxon>
        <taxon>Tenebrionidae incertae sedis</taxon>
        <taxon>Tribolium</taxon>
    </lineage>
</organism>
<keyword evidence="4" id="KW-0285">Flavoprotein</keyword>
<evidence type="ECO:0000313" key="9">
    <source>
        <dbReference type="Proteomes" id="UP000007266"/>
    </source>
</evidence>
<feature type="domain" description="Glucose-methanol-choline oxidoreductase N-terminal" evidence="6">
    <location>
        <begin position="128"/>
        <end position="151"/>
    </location>
</feature>
<dbReference type="GO" id="GO:0016491">
    <property type="term" value="F:oxidoreductase activity"/>
    <property type="evidence" value="ECO:0000318"/>
    <property type="project" value="GO_Central"/>
</dbReference>
<accession>D2A6H9</accession>
<dbReference type="PIRSF" id="PIRSF000137">
    <property type="entry name" value="Alcohol_oxidase"/>
    <property type="match status" value="1"/>
</dbReference>
<dbReference type="PANTHER" id="PTHR11552:SF158">
    <property type="entry name" value="GH23626P-RELATED"/>
    <property type="match status" value="1"/>
</dbReference>
<dbReference type="Pfam" id="PF00732">
    <property type="entry name" value="GMC_oxred_N"/>
    <property type="match status" value="1"/>
</dbReference>